<keyword evidence="1" id="KW-1133">Transmembrane helix</keyword>
<dbReference type="AlphaFoldDB" id="A0A7Z8K1V5"/>
<dbReference type="EMBL" id="SZYE01000036">
    <property type="protein sequence ID" value="TKR24282.1"/>
    <property type="molecule type" value="Genomic_DNA"/>
</dbReference>
<name>A0A7Z8K1V5_9CELL</name>
<comment type="caution">
    <text evidence="2">The sequence shown here is derived from an EMBL/GenBank/DDBJ whole genome shotgun (WGS) entry which is preliminary data.</text>
</comment>
<dbReference type="Proteomes" id="UP000308121">
    <property type="component" value="Unassembled WGS sequence"/>
</dbReference>
<dbReference type="OrthoDB" id="9796680at2"/>
<proteinExistence type="predicted"/>
<dbReference type="SUPFAM" id="SSF55298">
    <property type="entry name" value="YjgF-like"/>
    <property type="match status" value="1"/>
</dbReference>
<dbReference type="Pfam" id="PF01042">
    <property type="entry name" value="Ribonuc_L-PSP"/>
    <property type="match status" value="1"/>
</dbReference>
<organism evidence="2 3">
    <name type="scientific">Cellulomonas hominis</name>
    <dbReference type="NCBI Taxonomy" id="156981"/>
    <lineage>
        <taxon>Bacteria</taxon>
        <taxon>Bacillati</taxon>
        <taxon>Actinomycetota</taxon>
        <taxon>Actinomycetes</taxon>
        <taxon>Micrococcales</taxon>
        <taxon>Cellulomonadaceae</taxon>
        <taxon>Cellulomonas</taxon>
    </lineage>
</organism>
<evidence type="ECO:0000313" key="2">
    <source>
        <dbReference type="EMBL" id="TKR24282.1"/>
    </source>
</evidence>
<dbReference type="CDD" id="cd00448">
    <property type="entry name" value="YjgF_YER057c_UK114_family"/>
    <property type="match status" value="1"/>
</dbReference>
<evidence type="ECO:0000256" key="1">
    <source>
        <dbReference type="SAM" id="Phobius"/>
    </source>
</evidence>
<dbReference type="RefSeq" id="WP_154728967.1">
    <property type="nucleotide sequence ID" value="NZ_SZYE01000036.1"/>
</dbReference>
<dbReference type="Gene3D" id="3.30.1330.40">
    <property type="entry name" value="RutC-like"/>
    <property type="match status" value="1"/>
</dbReference>
<reference evidence="2 3" key="1">
    <citation type="submission" date="2019-05" db="EMBL/GenBank/DDBJ databases">
        <title>Genome sequence of Cellulomonas hominis strain CS1.</title>
        <authorList>
            <person name="Belmont J."/>
            <person name="Maclea K.S."/>
        </authorList>
    </citation>
    <scope>NUCLEOTIDE SEQUENCE [LARGE SCALE GENOMIC DNA]</scope>
    <source>
        <strain evidence="2 3">CS1</strain>
    </source>
</reference>
<feature type="transmembrane region" description="Helical" evidence="1">
    <location>
        <begin position="12"/>
        <end position="31"/>
    </location>
</feature>
<evidence type="ECO:0000313" key="3">
    <source>
        <dbReference type="Proteomes" id="UP000308121"/>
    </source>
</evidence>
<dbReference type="InterPro" id="IPR035959">
    <property type="entry name" value="RutC-like_sf"/>
</dbReference>
<dbReference type="InterPro" id="IPR006175">
    <property type="entry name" value="YjgF/YER057c/UK114"/>
</dbReference>
<keyword evidence="1" id="KW-0472">Membrane</keyword>
<sequence>MDAITRYEIHEGWAHAGMVAAGGLVFVSYCVGRTTGTTTEQVHGALDTLEARLATIGLSLTHVVQVDALFADIWEIPAMEAVFRERFTAGYPARKSIQTAFAHEGLRFQLDAVAHRGVAAP</sequence>
<gene>
    <name evidence="2" type="ORF">FA014_06925</name>
</gene>
<keyword evidence="1" id="KW-0812">Transmembrane</keyword>
<accession>A0A7Z8K1V5</accession>
<protein>
    <submittedName>
        <fullName evidence="2">RidA family protein</fullName>
    </submittedName>
</protein>